<accession>M1QBY4</accession>
<dbReference type="SUPFAM" id="SSF55144">
    <property type="entry name" value="LigT-like"/>
    <property type="match status" value="1"/>
</dbReference>
<evidence type="ECO:0000313" key="1">
    <source>
        <dbReference type="EMBL" id="AGF93483.1"/>
    </source>
</evidence>
<dbReference type="Gene3D" id="3.90.1140.10">
    <property type="entry name" value="Cyclic phosphodiesterase"/>
    <property type="match status" value="1"/>
</dbReference>
<reference evidence="1" key="1">
    <citation type="journal article" date="2013" name="Syst. Appl. Microbiol.">
        <title>New insights into the archaeal diversity of a hypersaline microbial mat obtained by a metagenomic approach.</title>
        <authorList>
            <person name="Lopez-Lopez A."/>
            <person name="Richter M."/>
            <person name="Pena A."/>
            <person name="Tamames J."/>
            <person name="Rossello-Mora R."/>
        </authorList>
    </citation>
    <scope>NUCLEOTIDE SEQUENCE</scope>
</reference>
<dbReference type="AlphaFoldDB" id="M1QBY4"/>
<gene>
    <name evidence="1" type="ORF">FLSS-28_0001</name>
</gene>
<proteinExistence type="predicted"/>
<feature type="non-terminal residue" evidence="1">
    <location>
        <position position="139"/>
    </location>
</feature>
<protein>
    <submittedName>
        <fullName evidence="1">Phosphoesterase HXTX</fullName>
    </submittedName>
</protein>
<dbReference type="EMBL" id="JX684094">
    <property type="protein sequence ID" value="AGF93483.1"/>
    <property type="molecule type" value="Genomic_DNA"/>
</dbReference>
<name>M1QBY4_9ZZZZ</name>
<organism evidence="1">
    <name type="scientific">uncultured organism</name>
    <dbReference type="NCBI Taxonomy" id="155900"/>
    <lineage>
        <taxon>unclassified sequences</taxon>
        <taxon>environmental samples</taxon>
    </lineage>
</organism>
<sequence length="139" mass="15745">MAETGLQDELFVVLIPEGDFLKSVINIQRAISDLYDSFEDDIYPQLHITIDRINKNCVKKAGKIVGKIVQEMPPVKIALDEYSCFYLDNDRKLVLKVAPTESLTILARRIHEKLEQAGISTVNNFENWVFHISVVGGIL</sequence>
<dbReference type="InterPro" id="IPR009097">
    <property type="entry name" value="Cyclic_Pdiesterase"/>
</dbReference>